<organism evidence="2 3">
    <name type="scientific">Corallococcus exiguus</name>
    <dbReference type="NCBI Taxonomy" id="83462"/>
    <lineage>
        <taxon>Bacteria</taxon>
        <taxon>Pseudomonadati</taxon>
        <taxon>Myxococcota</taxon>
        <taxon>Myxococcia</taxon>
        <taxon>Myxococcales</taxon>
        <taxon>Cystobacterineae</taxon>
        <taxon>Myxococcaceae</taxon>
        <taxon>Corallococcus</taxon>
    </lineage>
</organism>
<evidence type="ECO:0000256" key="1">
    <source>
        <dbReference type="SAM" id="MobiDB-lite"/>
    </source>
</evidence>
<dbReference type="AlphaFoldDB" id="A0A7Y1SB87"/>
<dbReference type="RefSeq" id="WP_126933376.1">
    <property type="nucleotide sequence ID" value="NZ_CBCSLE010000030.1"/>
</dbReference>
<gene>
    <name evidence="2" type="ORF">GTZ93_21475</name>
</gene>
<feature type="compositionally biased region" description="Basic and acidic residues" evidence="1">
    <location>
        <begin position="69"/>
        <end position="82"/>
    </location>
</feature>
<evidence type="ECO:0000313" key="2">
    <source>
        <dbReference type="EMBL" id="NBC42376.1"/>
    </source>
</evidence>
<sequence length="106" mass="11588">MRATRPGRGLGWMAGAVGLLVAGRLRRRRAGAVLPESIPEAVPVLEPVTWTPTALPDPEDPPSAGWSLTHEDMAPWEDREAPEAGPQGLPRIRRGPSGREHYWLEP</sequence>
<protein>
    <submittedName>
        <fullName evidence="2">Uncharacterized protein</fullName>
    </submittedName>
</protein>
<dbReference type="EMBL" id="JAAAPK010000005">
    <property type="protein sequence ID" value="NBC42376.1"/>
    <property type="molecule type" value="Genomic_DNA"/>
</dbReference>
<comment type="caution">
    <text evidence="2">The sequence shown here is derived from an EMBL/GenBank/DDBJ whole genome shotgun (WGS) entry which is preliminary data.</text>
</comment>
<reference evidence="2 3" key="1">
    <citation type="submission" date="2020-01" db="EMBL/GenBank/DDBJ databases">
        <title>The draft genome sequence of Corallococcus exiguus DSM 14696.</title>
        <authorList>
            <person name="Zhang X."/>
            <person name="Zhu H."/>
        </authorList>
    </citation>
    <scope>NUCLEOTIDE SEQUENCE [LARGE SCALE GENOMIC DNA]</scope>
    <source>
        <strain evidence="2 3">DSM 14696</strain>
    </source>
</reference>
<accession>A0A7Y1SB87</accession>
<name>A0A7Y1SB87_9BACT</name>
<feature type="compositionally biased region" description="Basic and acidic residues" evidence="1">
    <location>
        <begin position="97"/>
        <end position="106"/>
    </location>
</feature>
<dbReference type="Proteomes" id="UP000537825">
    <property type="component" value="Unassembled WGS sequence"/>
</dbReference>
<feature type="region of interest" description="Disordered" evidence="1">
    <location>
        <begin position="51"/>
        <end position="106"/>
    </location>
</feature>
<keyword evidence="3" id="KW-1185">Reference proteome</keyword>
<proteinExistence type="predicted"/>
<evidence type="ECO:0000313" key="3">
    <source>
        <dbReference type="Proteomes" id="UP000537825"/>
    </source>
</evidence>